<evidence type="ECO:0000313" key="4">
    <source>
        <dbReference type="Proteomes" id="UP001224775"/>
    </source>
</evidence>
<proteinExistence type="predicted"/>
<dbReference type="PROSITE" id="PS50280">
    <property type="entry name" value="SET"/>
    <property type="match status" value="1"/>
</dbReference>
<dbReference type="EMBL" id="JATAAI010000041">
    <property type="protein sequence ID" value="KAK1734105.1"/>
    <property type="molecule type" value="Genomic_DNA"/>
</dbReference>
<dbReference type="InterPro" id="IPR046341">
    <property type="entry name" value="SET_dom_sf"/>
</dbReference>
<keyword evidence="4" id="KW-1185">Reference proteome</keyword>
<accession>A0AAD8XV83</accession>
<evidence type="ECO:0000256" key="1">
    <source>
        <dbReference type="SAM" id="MobiDB-lite"/>
    </source>
</evidence>
<dbReference type="AlphaFoldDB" id="A0AAD8XV83"/>
<name>A0AAD8XV83_9STRA</name>
<comment type="caution">
    <text evidence="3">The sequence shown here is derived from an EMBL/GenBank/DDBJ whole genome shotgun (WGS) entry which is preliminary data.</text>
</comment>
<dbReference type="InterPro" id="IPR001214">
    <property type="entry name" value="SET_dom"/>
</dbReference>
<dbReference type="Gene3D" id="2.170.270.10">
    <property type="entry name" value="SET domain"/>
    <property type="match status" value="1"/>
</dbReference>
<dbReference type="Proteomes" id="UP001224775">
    <property type="component" value="Unassembled WGS sequence"/>
</dbReference>
<organism evidence="3 4">
    <name type="scientific">Skeletonema marinoi</name>
    <dbReference type="NCBI Taxonomy" id="267567"/>
    <lineage>
        <taxon>Eukaryota</taxon>
        <taxon>Sar</taxon>
        <taxon>Stramenopiles</taxon>
        <taxon>Ochrophyta</taxon>
        <taxon>Bacillariophyta</taxon>
        <taxon>Coscinodiscophyceae</taxon>
        <taxon>Thalassiosirophycidae</taxon>
        <taxon>Thalassiosirales</taxon>
        <taxon>Skeletonemataceae</taxon>
        <taxon>Skeletonema</taxon>
        <taxon>Skeletonema marinoi-dohrnii complex</taxon>
    </lineage>
</organism>
<evidence type="ECO:0000313" key="3">
    <source>
        <dbReference type="EMBL" id="KAK1734105.1"/>
    </source>
</evidence>
<feature type="region of interest" description="Disordered" evidence="1">
    <location>
        <begin position="1"/>
        <end position="78"/>
    </location>
</feature>
<feature type="domain" description="SET" evidence="2">
    <location>
        <begin position="244"/>
        <end position="398"/>
    </location>
</feature>
<protein>
    <recommendedName>
        <fullName evidence="2">SET domain-containing protein</fullName>
    </recommendedName>
</protein>
<evidence type="ECO:0000259" key="2">
    <source>
        <dbReference type="PROSITE" id="PS50280"/>
    </source>
</evidence>
<dbReference type="SUPFAM" id="SSF82199">
    <property type="entry name" value="SET domain"/>
    <property type="match status" value="1"/>
</dbReference>
<gene>
    <name evidence="3" type="ORF">QTG54_015108</name>
</gene>
<reference evidence="3" key="1">
    <citation type="submission" date="2023-06" db="EMBL/GenBank/DDBJ databases">
        <title>Survivors Of The Sea: Transcriptome response of Skeletonema marinoi to long-term dormancy.</title>
        <authorList>
            <person name="Pinder M.I.M."/>
            <person name="Kourtchenko O."/>
            <person name="Robertson E.K."/>
            <person name="Larsson T."/>
            <person name="Maumus F."/>
            <person name="Osuna-Cruz C.M."/>
            <person name="Vancaester E."/>
            <person name="Stenow R."/>
            <person name="Vandepoele K."/>
            <person name="Ploug H."/>
            <person name="Bruchert V."/>
            <person name="Godhe A."/>
            <person name="Topel M."/>
        </authorList>
    </citation>
    <scope>NUCLEOTIDE SEQUENCE</scope>
    <source>
        <strain evidence="3">R05AC</strain>
    </source>
</reference>
<sequence length="411" mass="46709">MVLHSTITEEEEVPLSAPDLSSLSPLPSLEAASSSSSDDMSPAEQEDGNDILSSPSNPASSTIDAPNNNSEPHRNEEHGDVKAATKLWLDSMLSGYSFIWRLSIVLVVILSWYYAYPITGNSEQQDEMLEYEEEEYEEEEEYDPWSIWGDGFDYTKDREFWISDEDLPEDIATDLQSTNEEIQLEATARRQLDPMKWDTFDYWEIYHYFACAKVFTSPRPVWSEQLFRDTRDFYNDFVENDNTPFIGLFRSTYQANDDVYDMSQNAIPYLSGGEKGRGLKAARDIKEGEVIFKATNNTIIFNDGHTLRKFLFAMNDRFSDPGMVCDILIWAWVQDMPCGTPFAGVVDLDNGNLLNDWGLGGSYEEQDYSANIRCKGAALSCYASKDIIEGEELLGDYSDFVSYHAWADLGL</sequence>
<feature type="compositionally biased region" description="Polar residues" evidence="1">
    <location>
        <begin position="51"/>
        <end position="70"/>
    </location>
</feature>
<feature type="compositionally biased region" description="Low complexity" evidence="1">
    <location>
        <begin position="14"/>
        <end position="43"/>
    </location>
</feature>